<accession>C6L9E5</accession>
<keyword evidence="4 5" id="KW-0472">Membrane</keyword>
<evidence type="ECO:0000256" key="4">
    <source>
        <dbReference type="ARBA" id="ARBA00023136"/>
    </source>
</evidence>
<feature type="transmembrane region" description="Helical" evidence="5">
    <location>
        <begin position="199"/>
        <end position="221"/>
    </location>
</feature>
<keyword evidence="3" id="KW-0446">Lipid-binding</keyword>
<protein>
    <recommendedName>
        <fullName evidence="8">Golgi phosphoprotein 3 (GPP34)</fullName>
    </recommendedName>
</protein>
<evidence type="ECO:0000256" key="1">
    <source>
        <dbReference type="ARBA" id="ARBA00004255"/>
    </source>
</evidence>
<dbReference type="InterPro" id="IPR008628">
    <property type="entry name" value="GPP34-like"/>
</dbReference>
<dbReference type="RefSeq" id="WP_006860037.1">
    <property type="nucleotide sequence ID" value="NZ_ACCL02000001.1"/>
</dbReference>
<keyword evidence="5" id="KW-1133">Transmembrane helix</keyword>
<dbReference type="GO" id="GO:0005737">
    <property type="term" value="C:cytoplasm"/>
    <property type="evidence" value="ECO:0007669"/>
    <property type="project" value="UniProtKB-ARBA"/>
</dbReference>
<evidence type="ECO:0000313" key="7">
    <source>
        <dbReference type="Proteomes" id="UP000005561"/>
    </source>
</evidence>
<evidence type="ECO:0000256" key="3">
    <source>
        <dbReference type="ARBA" id="ARBA00023121"/>
    </source>
</evidence>
<evidence type="ECO:0000313" key="6">
    <source>
        <dbReference type="EMBL" id="EET62884.1"/>
    </source>
</evidence>
<reference evidence="6" key="1">
    <citation type="submission" date="2009-07" db="EMBL/GenBank/DDBJ databases">
        <authorList>
            <person name="Weinstock G."/>
            <person name="Sodergren E."/>
            <person name="Clifton S."/>
            <person name="Fulton L."/>
            <person name="Fulton B."/>
            <person name="Courtney L."/>
            <person name="Fronick C."/>
            <person name="Harrison M."/>
            <person name="Strong C."/>
            <person name="Farmer C."/>
            <person name="Delahaunty K."/>
            <person name="Markovic C."/>
            <person name="Hall O."/>
            <person name="Minx P."/>
            <person name="Tomlinson C."/>
            <person name="Mitreva M."/>
            <person name="Nelson J."/>
            <person name="Hou S."/>
            <person name="Wollam A."/>
            <person name="Pepin K.H."/>
            <person name="Johnson M."/>
            <person name="Bhonagiri V."/>
            <person name="Nash W.E."/>
            <person name="Warren W."/>
            <person name="Chinwalla A."/>
            <person name="Mardis E.R."/>
            <person name="Wilson R.K."/>
        </authorList>
    </citation>
    <scope>NUCLEOTIDE SEQUENCE [LARGE SCALE GENOMIC DNA]</scope>
    <source>
        <strain evidence="6">DSM 14469</strain>
    </source>
</reference>
<keyword evidence="5" id="KW-0812">Transmembrane</keyword>
<keyword evidence="2" id="KW-0333">Golgi apparatus</keyword>
<evidence type="ECO:0008006" key="8">
    <source>
        <dbReference type="Google" id="ProtNLM"/>
    </source>
</evidence>
<dbReference type="InterPro" id="IPR038261">
    <property type="entry name" value="GPP34-like_sf"/>
</dbReference>
<comment type="caution">
    <text evidence="6">The sequence shown here is derived from an EMBL/GenBank/DDBJ whole genome shotgun (WGS) entry which is preliminary data.</text>
</comment>
<evidence type="ECO:0000256" key="2">
    <source>
        <dbReference type="ARBA" id="ARBA00023034"/>
    </source>
</evidence>
<name>C6L9E5_9FIRM</name>
<evidence type="ECO:0000256" key="5">
    <source>
        <dbReference type="SAM" id="Phobius"/>
    </source>
</evidence>
<dbReference type="EMBL" id="ACCL02000001">
    <property type="protein sequence ID" value="EET62884.1"/>
    <property type="molecule type" value="Genomic_DNA"/>
</dbReference>
<dbReference type="GO" id="GO:0012505">
    <property type="term" value="C:endomembrane system"/>
    <property type="evidence" value="ECO:0007669"/>
    <property type="project" value="UniProtKB-ARBA"/>
</dbReference>
<proteinExistence type="predicted"/>
<dbReference type="STRING" id="168384.SAMN05660368_02828"/>
<dbReference type="eggNOG" id="ENOG5032USA">
    <property type="taxonomic scope" value="Bacteria"/>
</dbReference>
<dbReference type="Pfam" id="PF05719">
    <property type="entry name" value="GPP34"/>
    <property type="match status" value="1"/>
</dbReference>
<organism evidence="6 7">
    <name type="scientific">Marvinbryantia formatexigens DSM 14469</name>
    <dbReference type="NCBI Taxonomy" id="478749"/>
    <lineage>
        <taxon>Bacteria</taxon>
        <taxon>Bacillati</taxon>
        <taxon>Bacillota</taxon>
        <taxon>Clostridia</taxon>
        <taxon>Lachnospirales</taxon>
        <taxon>Lachnospiraceae</taxon>
        <taxon>Marvinbryantia</taxon>
    </lineage>
</organism>
<dbReference type="GO" id="GO:0070273">
    <property type="term" value="F:phosphatidylinositol-4-phosphate binding"/>
    <property type="evidence" value="ECO:0007669"/>
    <property type="project" value="InterPro"/>
</dbReference>
<dbReference type="Gene3D" id="1.10.3630.10">
    <property type="entry name" value="yeast vps74-n-term truncation variant domain like"/>
    <property type="match status" value="1"/>
</dbReference>
<dbReference type="OrthoDB" id="2314846at2"/>
<keyword evidence="7" id="KW-1185">Reference proteome</keyword>
<comment type="subcellular location">
    <subcellularLocation>
        <location evidence="1">Golgi apparatus membrane</location>
        <topology evidence="1">Peripheral membrane protein</topology>
        <orientation evidence="1">Cytoplasmic side</orientation>
    </subcellularLocation>
</comment>
<gene>
    <name evidence="6" type="ORF">BRYFOR_05235</name>
</gene>
<sequence>MHELTLTQEYMICAVDNKGKISSFNVERLVCLLASGLLELQLEGCILLDQKTVTVTGALPEQKQYLKPLYDFLNQSSQRKPVKIEKVLEAYTYSVTDKNITALFDSVGMSLKNIGLAEVSKAGLLGKRNTYIPCKEAVHYVIDMIRSELLENVEVTEDIASLVILLDKSDLLKTYFSKYEQREIKAKLKEITGSDAGKAVAAMVAYIENLFALIVSLTVFYS</sequence>
<dbReference type="AlphaFoldDB" id="C6L9E5"/>
<dbReference type="Proteomes" id="UP000005561">
    <property type="component" value="Unassembled WGS sequence"/>
</dbReference>